<name>A0AAU9NAB6_9ASTR</name>
<evidence type="ECO:0000313" key="2">
    <source>
        <dbReference type="EMBL" id="CAH1435031.1"/>
    </source>
</evidence>
<feature type="region of interest" description="Disordered" evidence="1">
    <location>
        <begin position="1"/>
        <end position="24"/>
    </location>
</feature>
<evidence type="ECO:0000313" key="3">
    <source>
        <dbReference type="Proteomes" id="UP001157418"/>
    </source>
</evidence>
<dbReference type="Proteomes" id="UP001157418">
    <property type="component" value="Unassembled WGS sequence"/>
</dbReference>
<sequence>MSRNLSFDSSESANRSYADTDQLIPQTQINKLPKILFADWLSLKEFHGHNGLAFNGGASNGSNYQDTPMNELLSNEASTDNNEETQTPPVVVKEWEKTEGAAALGSPETTNKHLW</sequence>
<proteinExistence type="predicted"/>
<evidence type="ECO:0000256" key="1">
    <source>
        <dbReference type="SAM" id="MobiDB-lite"/>
    </source>
</evidence>
<accession>A0AAU9NAB6</accession>
<feature type="compositionally biased region" description="Polar residues" evidence="1">
    <location>
        <begin position="60"/>
        <end position="88"/>
    </location>
</feature>
<keyword evidence="3" id="KW-1185">Reference proteome</keyword>
<comment type="caution">
    <text evidence="2">The sequence shown here is derived from an EMBL/GenBank/DDBJ whole genome shotgun (WGS) entry which is preliminary data.</text>
</comment>
<feature type="region of interest" description="Disordered" evidence="1">
    <location>
        <begin position="54"/>
        <end position="91"/>
    </location>
</feature>
<protein>
    <submittedName>
        <fullName evidence="2">Uncharacterized protein</fullName>
    </submittedName>
</protein>
<dbReference type="AlphaFoldDB" id="A0AAU9NAB6"/>
<reference evidence="2 3" key="1">
    <citation type="submission" date="2022-01" db="EMBL/GenBank/DDBJ databases">
        <authorList>
            <person name="Xiong W."/>
            <person name="Schranz E."/>
        </authorList>
    </citation>
    <scope>NUCLEOTIDE SEQUENCE [LARGE SCALE GENOMIC DNA]</scope>
</reference>
<dbReference type="EMBL" id="CAKMRJ010004204">
    <property type="protein sequence ID" value="CAH1435031.1"/>
    <property type="molecule type" value="Genomic_DNA"/>
</dbReference>
<organism evidence="2 3">
    <name type="scientific">Lactuca virosa</name>
    <dbReference type="NCBI Taxonomy" id="75947"/>
    <lineage>
        <taxon>Eukaryota</taxon>
        <taxon>Viridiplantae</taxon>
        <taxon>Streptophyta</taxon>
        <taxon>Embryophyta</taxon>
        <taxon>Tracheophyta</taxon>
        <taxon>Spermatophyta</taxon>
        <taxon>Magnoliopsida</taxon>
        <taxon>eudicotyledons</taxon>
        <taxon>Gunneridae</taxon>
        <taxon>Pentapetalae</taxon>
        <taxon>asterids</taxon>
        <taxon>campanulids</taxon>
        <taxon>Asterales</taxon>
        <taxon>Asteraceae</taxon>
        <taxon>Cichorioideae</taxon>
        <taxon>Cichorieae</taxon>
        <taxon>Lactucinae</taxon>
        <taxon>Lactuca</taxon>
    </lineage>
</organism>
<gene>
    <name evidence="2" type="ORF">LVIROSA_LOCUS21501</name>
</gene>